<evidence type="ECO:0000313" key="4">
    <source>
        <dbReference type="Proteomes" id="UP001597119"/>
    </source>
</evidence>
<organism evidence="3 4">
    <name type="scientific">Halorientalis brevis</name>
    <dbReference type="NCBI Taxonomy" id="1126241"/>
    <lineage>
        <taxon>Archaea</taxon>
        <taxon>Methanobacteriati</taxon>
        <taxon>Methanobacteriota</taxon>
        <taxon>Stenosarchaea group</taxon>
        <taxon>Halobacteria</taxon>
        <taxon>Halobacteriales</taxon>
        <taxon>Haloarculaceae</taxon>
        <taxon>Halorientalis</taxon>
    </lineage>
</organism>
<dbReference type="RefSeq" id="WP_247378459.1">
    <property type="nucleotide sequence ID" value="NZ_JALLGV010000005.1"/>
</dbReference>
<keyword evidence="1" id="KW-1133">Transmembrane helix</keyword>
<dbReference type="Gene3D" id="2.60.40.10">
    <property type="entry name" value="Immunoglobulins"/>
    <property type="match status" value="1"/>
</dbReference>
<keyword evidence="4" id="KW-1185">Reference proteome</keyword>
<dbReference type="PANTHER" id="PTHR35902">
    <property type="entry name" value="S-LAYER DOMAIN-LIKE PROTEIN-RELATED"/>
    <property type="match status" value="1"/>
</dbReference>
<comment type="caution">
    <text evidence="3">The sequence shown here is derived from an EMBL/GenBank/DDBJ whole genome shotgun (WGS) entry which is preliminary data.</text>
</comment>
<dbReference type="Pfam" id="PF07705">
    <property type="entry name" value="CARDB"/>
    <property type="match status" value="1"/>
</dbReference>
<dbReference type="InterPro" id="IPR013783">
    <property type="entry name" value="Ig-like_fold"/>
</dbReference>
<gene>
    <name evidence="3" type="ORF">ACFR9U_17635</name>
</gene>
<keyword evidence="1" id="KW-0472">Membrane</keyword>
<keyword evidence="1" id="KW-0812">Transmembrane</keyword>
<evidence type="ECO:0000256" key="1">
    <source>
        <dbReference type="SAM" id="Phobius"/>
    </source>
</evidence>
<protein>
    <submittedName>
        <fullName evidence="3">CARDB domain-containing protein</fullName>
    </submittedName>
</protein>
<dbReference type="Proteomes" id="UP001597119">
    <property type="component" value="Unassembled WGS sequence"/>
</dbReference>
<accession>A0ABD6CHA9</accession>
<feature type="transmembrane region" description="Helical" evidence="1">
    <location>
        <begin position="461"/>
        <end position="481"/>
    </location>
</feature>
<feature type="domain" description="CARDB" evidence="2">
    <location>
        <begin position="147"/>
        <end position="222"/>
    </location>
</feature>
<name>A0ABD6CHA9_9EURY</name>
<evidence type="ECO:0000313" key="3">
    <source>
        <dbReference type="EMBL" id="MFD1588803.1"/>
    </source>
</evidence>
<dbReference type="InterPro" id="IPR011635">
    <property type="entry name" value="CARDB"/>
</dbReference>
<proteinExistence type="predicted"/>
<dbReference type="PANTHER" id="PTHR35902:SF6">
    <property type="entry name" value="CONSERVED WITHIN P. AEROPHILUM"/>
    <property type="match status" value="1"/>
</dbReference>
<dbReference type="AlphaFoldDB" id="A0ABD6CHA9"/>
<reference evidence="3 4" key="1">
    <citation type="journal article" date="2019" name="Int. J. Syst. Evol. Microbiol.">
        <title>The Global Catalogue of Microorganisms (GCM) 10K type strain sequencing project: providing services to taxonomists for standard genome sequencing and annotation.</title>
        <authorList>
            <consortium name="The Broad Institute Genomics Platform"/>
            <consortium name="The Broad Institute Genome Sequencing Center for Infectious Disease"/>
            <person name="Wu L."/>
            <person name="Ma J."/>
        </authorList>
    </citation>
    <scope>NUCLEOTIDE SEQUENCE [LARGE SCALE GENOMIC DNA]</scope>
    <source>
        <strain evidence="3 4">CGMCC 1.12125</strain>
    </source>
</reference>
<sequence length="491" mass="51446">MHRVLALLLVAGLTVTAVPLGTASAQNTTAASTYVAVSNVTTSPENPAPGESVTIEPTIQNLRDSSDVVEVNVITVRSAGGTELVRLTDAGNVAPDSSLSVPLTTTFETPGTKQLRIHVIGEKPDGNSVHVRYPVTVSVEDHHPQLDMEANETAAGTEGTGTITVANGLSTTAQNVNVRLTSERLQLADDRFVVPSMESGESTTESFEFEAESAGSYPLTATMRYRVDGSAERVVEETITVDVERLRDNVLVEATTPERGTSTIEVDVLNRGNVPIENVTISGESANATVPSKLISEVSDGESVTRRVNATITGSTADVTMAANYDVGDQHRQARDAVRIKSVPGRIELTGVNVIRENGRLRVTGSASNVGATVADGVIVRVADTETVSPAPPSREYFVGSVPESDFVSFDVYARTTGNVSAIPLTVSYRAKGTSYNRTVSVSTAGSVGNRTAQPVKSSSGGLLVPAIGGLVVLVIGAVVFRSWRAGRAGT</sequence>
<evidence type="ECO:0000259" key="2">
    <source>
        <dbReference type="Pfam" id="PF07705"/>
    </source>
</evidence>
<dbReference type="EMBL" id="JBHUDJ010000014">
    <property type="protein sequence ID" value="MFD1588803.1"/>
    <property type="molecule type" value="Genomic_DNA"/>
</dbReference>